<sequence>MLDTQQDEPLNGCSDYEGALPLPGAWRGGSKSASERAHLSLQSTSSSKSTPTTAGSISPPSILSEDTVERPVASGFRDSRREPFFEDPWEGCRHLIEEDWQAWMDDFHERQRAAQRRRSENRDEIARHGYEGAASDERSSRPPGRGFRPAV</sequence>
<keyword evidence="3" id="KW-1185">Reference proteome</keyword>
<dbReference type="AlphaFoldDB" id="A0AA36J555"/>
<reference evidence="2" key="1">
    <citation type="submission" date="2023-08" db="EMBL/GenBank/DDBJ databases">
        <authorList>
            <person name="Chen Y."/>
            <person name="Shah S."/>
            <person name="Dougan E. K."/>
            <person name="Thang M."/>
            <person name="Chan C."/>
        </authorList>
    </citation>
    <scope>NUCLEOTIDE SEQUENCE</scope>
</reference>
<dbReference type="Proteomes" id="UP001178507">
    <property type="component" value="Unassembled WGS sequence"/>
</dbReference>
<evidence type="ECO:0000313" key="3">
    <source>
        <dbReference type="Proteomes" id="UP001178507"/>
    </source>
</evidence>
<dbReference type="EMBL" id="CAUJNA010003307">
    <property type="protein sequence ID" value="CAJ1398671.1"/>
    <property type="molecule type" value="Genomic_DNA"/>
</dbReference>
<feature type="compositionally biased region" description="Basic and acidic residues" evidence="1">
    <location>
        <begin position="110"/>
        <end position="140"/>
    </location>
</feature>
<gene>
    <name evidence="2" type="ORF">EVOR1521_LOCUS22402</name>
</gene>
<proteinExistence type="predicted"/>
<feature type="region of interest" description="Disordered" evidence="1">
    <location>
        <begin position="1"/>
        <end position="88"/>
    </location>
</feature>
<feature type="compositionally biased region" description="Low complexity" evidence="1">
    <location>
        <begin position="40"/>
        <end position="56"/>
    </location>
</feature>
<feature type="compositionally biased region" description="Low complexity" evidence="1">
    <location>
        <begin position="141"/>
        <end position="151"/>
    </location>
</feature>
<feature type="region of interest" description="Disordered" evidence="1">
    <location>
        <begin position="110"/>
        <end position="151"/>
    </location>
</feature>
<evidence type="ECO:0000313" key="2">
    <source>
        <dbReference type="EMBL" id="CAJ1398671.1"/>
    </source>
</evidence>
<protein>
    <submittedName>
        <fullName evidence="2">Uncharacterized protein</fullName>
    </submittedName>
</protein>
<name>A0AA36J555_9DINO</name>
<accession>A0AA36J555</accession>
<evidence type="ECO:0000256" key="1">
    <source>
        <dbReference type="SAM" id="MobiDB-lite"/>
    </source>
</evidence>
<feature type="compositionally biased region" description="Basic and acidic residues" evidence="1">
    <location>
        <begin position="77"/>
        <end position="88"/>
    </location>
</feature>
<organism evidence="2 3">
    <name type="scientific">Effrenium voratum</name>
    <dbReference type="NCBI Taxonomy" id="2562239"/>
    <lineage>
        <taxon>Eukaryota</taxon>
        <taxon>Sar</taxon>
        <taxon>Alveolata</taxon>
        <taxon>Dinophyceae</taxon>
        <taxon>Suessiales</taxon>
        <taxon>Symbiodiniaceae</taxon>
        <taxon>Effrenium</taxon>
    </lineage>
</organism>
<comment type="caution">
    <text evidence="2">The sequence shown here is derived from an EMBL/GenBank/DDBJ whole genome shotgun (WGS) entry which is preliminary data.</text>
</comment>